<dbReference type="OrthoDB" id="6252479at2759"/>
<dbReference type="PROSITE" id="PS00232">
    <property type="entry name" value="CADHERIN_1"/>
    <property type="match status" value="1"/>
</dbReference>
<dbReference type="InterPro" id="IPR002126">
    <property type="entry name" value="Cadherin-like_dom"/>
</dbReference>
<organism evidence="7 8">
    <name type="scientific">Stylophora pistillata</name>
    <name type="common">Smooth cauliflower coral</name>
    <dbReference type="NCBI Taxonomy" id="50429"/>
    <lineage>
        <taxon>Eukaryota</taxon>
        <taxon>Metazoa</taxon>
        <taxon>Cnidaria</taxon>
        <taxon>Anthozoa</taxon>
        <taxon>Hexacorallia</taxon>
        <taxon>Scleractinia</taxon>
        <taxon>Astrocoeniina</taxon>
        <taxon>Pocilloporidae</taxon>
        <taxon>Stylophora</taxon>
    </lineage>
</organism>
<dbReference type="PROSITE" id="PS50268">
    <property type="entry name" value="CADHERIN_2"/>
    <property type="match status" value="1"/>
</dbReference>
<dbReference type="GO" id="GO:0007156">
    <property type="term" value="P:homophilic cell adhesion via plasma membrane adhesion molecules"/>
    <property type="evidence" value="ECO:0007669"/>
    <property type="project" value="InterPro"/>
</dbReference>
<comment type="caution">
    <text evidence="7">The sequence shown here is derived from an EMBL/GenBank/DDBJ whole genome shotgun (WGS) entry which is preliminary data.</text>
</comment>
<dbReference type="GO" id="GO:0016342">
    <property type="term" value="C:catenin complex"/>
    <property type="evidence" value="ECO:0007669"/>
    <property type="project" value="TreeGrafter"/>
</dbReference>
<keyword evidence="3 5" id="KW-0106">Calcium</keyword>
<dbReference type="Proteomes" id="UP000225706">
    <property type="component" value="Unassembled WGS sequence"/>
</dbReference>
<dbReference type="GO" id="GO:0005509">
    <property type="term" value="F:calcium ion binding"/>
    <property type="evidence" value="ECO:0007669"/>
    <property type="project" value="UniProtKB-UniRule"/>
</dbReference>
<gene>
    <name evidence="7" type="primary">Dchs1</name>
    <name evidence="7" type="ORF">AWC38_SpisGene10485</name>
</gene>
<dbReference type="InterPro" id="IPR015919">
    <property type="entry name" value="Cadherin-like_sf"/>
</dbReference>
<keyword evidence="8" id="KW-1185">Reference proteome</keyword>
<dbReference type="Pfam" id="PF00028">
    <property type="entry name" value="Cadherin"/>
    <property type="match status" value="1"/>
</dbReference>
<dbReference type="SMART" id="SM00112">
    <property type="entry name" value="CA"/>
    <property type="match status" value="1"/>
</dbReference>
<dbReference type="Gene3D" id="2.60.40.60">
    <property type="entry name" value="Cadherins"/>
    <property type="match status" value="2"/>
</dbReference>
<keyword evidence="2" id="KW-0677">Repeat</keyword>
<sequence length="296" mass="32969">MTFLRARPEHVFNNGGRFLDDFESYCVTYCVGNTNEACLDSELLLSQHSYEANITHHTPSYAVMQLALQTPSVHNISNVSFAVLTCNSSDLFAVDHLGILRTVRNLVEDDATYHILEISVSAKDSTGSQLVELALVTVDLSGCLDPPLFEDPFFTFSVDEGESGLTVGFIKAVNRHTGLSENISCYLKNEQIKYLFEVNQTSGEIKTARALDRETADFHLFIVEANLHFLNGSYKSLAEVRVTVEDINDNPPVLAKEEYTMSLSLHAKPSLLLHLNASDKDIGQNAEVAFEDNRWK</sequence>
<dbReference type="SUPFAM" id="SSF49313">
    <property type="entry name" value="Cadherin-like"/>
    <property type="match status" value="2"/>
</dbReference>
<dbReference type="GO" id="GO:0008013">
    <property type="term" value="F:beta-catenin binding"/>
    <property type="evidence" value="ECO:0007669"/>
    <property type="project" value="TreeGrafter"/>
</dbReference>
<dbReference type="GO" id="GO:0016477">
    <property type="term" value="P:cell migration"/>
    <property type="evidence" value="ECO:0007669"/>
    <property type="project" value="TreeGrafter"/>
</dbReference>
<dbReference type="PRINTS" id="PR00205">
    <property type="entry name" value="CADHERIN"/>
</dbReference>
<accession>A0A2B4S774</accession>
<evidence type="ECO:0000256" key="2">
    <source>
        <dbReference type="ARBA" id="ARBA00022737"/>
    </source>
</evidence>
<dbReference type="InterPro" id="IPR020894">
    <property type="entry name" value="Cadherin_CS"/>
</dbReference>
<evidence type="ECO:0000313" key="7">
    <source>
        <dbReference type="EMBL" id="PFX24903.1"/>
    </source>
</evidence>
<dbReference type="CDD" id="cd11304">
    <property type="entry name" value="Cadherin_repeat"/>
    <property type="match status" value="1"/>
</dbReference>
<dbReference type="InterPro" id="IPR039808">
    <property type="entry name" value="Cadherin"/>
</dbReference>
<name>A0A2B4S774_STYPI</name>
<comment type="subcellular location">
    <subcellularLocation>
        <location evidence="1">Membrane</location>
    </subcellularLocation>
</comment>
<evidence type="ECO:0000256" key="3">
    <source>
        <dbReference type="ARBA" id="ARBA00022837"/>
    </source>
</evidence>
<evidence type="ECO:0000313" key="8">
    <source>
        <dbReference type="Proteomes" id="UP000225706"/>
    </source>
</evidence>
<evidence type="ECO:0000256" key="4">
    <source>
        <dbReference type="ARBA" id="ARBA00023136"/>
    </source>
</evidence>
<evidence type="ECO:0000256" key="1">
    <source>
        <dbReference type="ARBA" id="ARBA00004370"/>
    </source>
</evidence>
<keyword evidence="4" id="KW-0472">Membrane</keyword>
<dbReference type="PANTHER" id="PTHR24027">
    <property type="entry name" value="CADHERIN-23"/>
    <property type="match status" value="1"/>
</dbReference>
<dbReference type="EMBL" id="LSMT01000164">
    <property type="protein sequence ID" value="PFX24903.1"/>
    <property type="molecule type" value="Genomic_DNA"/>
</dbReference>
<evidence type="ECO:0000256" key="5">
    <source>
        <dbReference type="PROSITE-ProRule" id="PRU00043"/>
    </source>
</evidence>
<reference evidence="8" key="1">
    <citation type="journal article" date="2017" name="bioRxiv">
        <title>Comparative analysis of the genomes of Stylophora pistillata and Acropora digitifera provides evidence for extensive differences between species of corals.</title>
        <authorList>
            <person name="Voolstra C.R."/>
            <person name="Li Y."/>
            <person name="Liew Y.J."/>
            <person name="Baumgarten S."/>
            <person name="Zoccola D."/>
            <person name="Flot J.-F."/>
            <person name="Tambutte S."/>
            <person name="Allemand D."/>
            <person name="Aranda M."/>
        </authorList>
    </citation>
    <scope>NUCLEOTIDE SEQUENCE [LARGE SCALE GENOMIC DNA]</scope>
</reference>
<dbReference type="GO" id="GO:0045296">
    <property type="term" value="F:cadherin binding"/>
    <property type="evidence" value="ECO:0007669"/>
    <property type="project" value="TreeGrafter"/>
</dbReference>
<feature type="domain" description="Cadherin" evidence="6">
    <location>
        <begin position="112"/>
        <end position="254"/>
    </location>
</feature>
<evidence type="ECO:0000259" key="6">
    <source>
        <dbReference type="PROSITE" id="PS50268"/>
    </source>
</evidence>
<proteinExistence type="predicted"/>
<dbReference type="AlphaFoldDB" id="A0A2B4S774"/>
<dbReference type="STRING" id="50429.A0A2B4S774"/>
<protein>
    <submittedName>
        <fullName evidence="7">Protocadherin-16</fullName>
    </submittedName>
</protein>
<dbReference type="PANTHER" id="PTHR24027:SF438">
    <property type="entry name" value="CADHERIN 23"/>
    <property type="match status" value="1"/>
</dbReference>